<proteinExistence type="predicted"/>
<keyword evidence="2" id="KW-1133">Transmembrane helix</keyword>
<organism evidence="4 5">
    <name type="scientific">Manduca sexta</name>
    <name type="common">Tobacco hawkmoth</name>
    <name type="synonym">Tobacco hornworm</name>
    <dbReference type="NCBI Taxonomy" id="7130"/>
    <lineage>
        <taxon>Eukaryota</taxon>
        <taxon>Metazoa</taxon>
        <taxon>Ecdysozoa</taxon>
        <taxon>Arthropoda</taxon>
        <taxon>Hexapoda</taxon>
        <taxon>Insecta</taxon>
        <taxon>Pterygota</taxon>
        <taxon>Neoptera</taxon>
        <taxon>Endopterygota</taxon>
        <taxon>Lepidoptera</taxon>
        <taxon>Glossata</taxon>
        <taxon>Ditrysia</taxon>
        <taxon>Bombycoidea</taxon>
        <taxon>Sphingidae</taxon>
        <taxon>Sphinginae</taxon>
        <taxon>Sphingini</taxon>
        <taxon>Manduca</taxon>
    </lineage>
</organism>
<gene>
    <name evidence="4" type="ORF">O3G_MSEX002020</name>
</gene>
<protein>
    <recommendedName>
        <fullName evidence="6">Cuticle protein</fullName>
    </recommendedName>
</protein>
<feature type="chain" id="PRO_5037333408" description="Cuticle protein" evidence="3">
    <location>
        <begin position="23"/>
        <end position="177"/>
    </location>
</feature>
<keyword evidence="5" id="KW-1185">Reference proteome</keyword>
<dbReference type="Proteomes" id="UP000791440">
    <property type="component" value="Unassembled WGS sequence"/>
</dbReference>
<comment type="caution">
    <text evidence="4">The sequence shown here is derived from an EMBL/GenBank/DDBJ whole genome shotgun (WGS) entry which is preliminary data.</text>
</comment>
<feature type="signal peptide" evidence="3">
    <location>
        <begin position="1"/>
        <end position="22"/>
    </location>
</feature>
<evidence type="ECO:0000256" key="3">
    <source>
        <dbReference type="SAM" id="SignalP"/>
    </source>
</evidence>
<name>A0A921YMV7_MANSE</name>
<sequence>MSEFKMKYIILILVLFVCLAEGNEGNEVEARGKGGKFALLIHFFYVAATKLFVLKLIYGALFYVIATKAWHFALWFIHYLKEKKHEHHEYIEDHEPYHGHYETYDHDSYGPYGYDKHGYKKRVYETKPGHGSGPYGASGPYDSSGHGLKRPYGSSAYGFSSSGQVYDADGSYSVKSG</sequence>
<keyword evidence="3" id="KW-0732">Signal</keyword>
<feature type="region of interest" description="Disordered" evidence="1">
    <location>
        <begin position="157"/>
        <end position="177"/>
    </location>
</feature>
<keyword evidence="2" id="KW-0472">Membrane</keyword>
<evidence type="ECO:0000313" key="4">
    <source>
        <dbReference type="EMBL" id="KAG6441929.1"/>
    </source>
</evidence>
<dbReference type="AlphaFoldDB" id="A0A921YMV7"/>
<evidence type="ECO:0000256" key="2">
    <source>
        <dbReference type="SAM" id="Phobius"/>
    </source>
</evidence>
<dbReference type="EMBL" id="JH668289">
    <property type="protein sequence ID" value="KAG6441929.1"/>
    <property type="molecule type" value="Genomic_DNA"/>
</dbReference>
<reference evidence="4" key="1">
    <citation type="journal article" date="2016" name="Insect Biochem. Mol. Biol.">
        <title>Multifaceted biological insights from a draft genome sequence of the tobacco hornworm moth, Manduca sexta.</title>
        <authorList>
            <person name="Kanost M.R."/>
            <person name="Arrese E.L."/>
            <person name="Cao X."/>
            <person name="Chen Y.R."/>
            <person name="Chellapilla S."/>
            <person name="Goldsmith M.R."/>
            <person name="Grosse-Wilde E."/>
            <person name="Heckel D.G."/>
            <person name="Herndon N."/>
            <person name="Jiang H."/>
            <person name="Papanicolaou A."/>
            <person name="Qu J."/>
            <person name="Soulages J.L."/>
            <person name="Vogel H."/>
            <person name="Walters J."/>
            <person name="Waterhouse R.M."/>
            <person name="Ahn S.J."/>
            <person name="Almeida F.C."/>
            <person name="An C."/>
            <person name="Aqrawi P."/>
            <person name="Bretschneider A."/>
            <person name="Bryant W.B."/>
            <person name="Bucks S."/>
            <person name="Chao H."/>
            <person name="Chevignon G."/>
            <person name="Christen J.M."/>
            <person name="Clarke D.F."/>
            <person name="Dittmer N.T."/>
            <person name="Ferguson L.C.F."/>
            <person name="Garavelou S."/>
            <person name="Gordon K.H.J."/>
            <person name="Gunaratna R.T."/>
            <person name="Han Y."/>
            <person name="Hauser F."/>
            <person name="He Y."/>
            <person name="Heidel-Fischer H."/>
            <person name="Hirsh A."/>
            <person name="Hu Y."/>
            <person name="Jiang H."/>
            <person name="Kalra D."/>
            <person name="Klinner C."/>
            <person name="Konig C."/>
            <person name="Kovar C."/>
            <person name="Kroll A.R."/>
            <person name="Kuwar S.S."/>
            <person name="Lee S.L."/>
            <person name="Lehman R."/>
            <person name="Li K."/>
            <person name="Li Z."/>
            <person name="Liang H."/>
            <person name="Lovelace S."/>
            <person name="Lu Z."/>
            <person name="Mansfield J.H."/>
            <person name="McCulloch K.J."/>
            <person name="Mathew T."/>
            <person name="Morton B."/>
            <person name="Muzny D.M."/>
            <person name="Neunemann D."/>
            <person name="Ongeri F."/>
            <person name="Pauchet Y."/>
            <person name="Pu L.L."/>
            <person name="Pyrousis I."/>
            <person name="Rao X.J."/>
            <person name="Redding A."/>
            <person name="Roesel C."/>
            <person name="Sanchez-Gracia A."/>
            <person name="Schaack S."/>
            <person name="Shukla A."/>
            <person name="Tetreau G."/>
            <person name="Wang Y."/>
            <person name="Xiong G.H."/>
            <person name="Traut W."/>
            <person name="Walsh T.K."/>
            <person name="Worley K.C."/>
            <person name="Wu D."/>
            <person name="Wu W."/>
            <person name="Wu Y.Q."/>
            <person name="Zhang X."/>
            <person name="Zou Z."/>
            <person name="Zucker H."/>
            <person name="Briscoe A.D."/>
            <person name="Burmester T."/>
            <person name="Clem R.J."/>
            <person name="Feyereisen R."/>
            <person name="Grimmelikhuijzen C.J.P."/>
            <person name="Hamodrakas S.J."/>
            <person name="Hansson B.S."/>
            <person name="Huguet E."/>
            <person name="Jermiin L.S."/>
            <person name="Lan Q."/>
            <person name="Lehman H.K."/>
            <person name="Lorenzen M."/>
            <person name="Merzendorfer H."/>
            <person name="Michalopoulos I."/>
            <person name="Morton D.B."/>
            <person name="Muthukrishnan S."/>
            <person name="Oakeshott J.G."/>
            <person name="Palmer W."/>
            <person name="Park Y."/>
            <person name="Passarelli A.L."/>
            <person name="Rozas J."/>
            <person name="Schwartz L.M."/>
            <person name="Smith W."/>
            <person name="Southgate A."/>
            <person name="Vilcinskas A."/>
            <person name="Vogt R."/>
            <person name="Wang P."/>
            <person name="Werren J."/>
            <person name="Yu X.Q."/>
            <person name="Zhou J.J."/>
            <person name="Brown S.J."/>
            <person name="Scherer S.E."/>
            <person name="Richards S."/>
            <person name="Blissard G.W."/>
        </authorList>
    </citation>
    <scope>NUCLEOTIDE SEQUENCE</scope>
</reference>
<keyword evidence="2" id="KW-0812">Transmembrane</keyword>
<evidence type="ECO:0008006" key="6">
    <source>
        <dbReference type="Google" id="ProtNLM"/>
    </source>
</evidence>
<evidence type="ECO:0000313" key="5">
    <source>
        <dbReference type="Proteomes" id="UP000791440"/>
    </source>
</evidence>
<accession>A0A921YMV7</accession>
<feature type="transmembrane region" description="Helical" evidence="2">
    <location>
        <begin position="60"/>
        <end position="80"/>
    </location>
</feature>
<reference evidence="4" key="2">
    <citation type="submission" date="2020-12" db="EMBL/GenBank/DDBJ databases">
        <authorList>
            <person name="Kanost M."/>
        </authorList>
    </citation>
    <scope>NUCLEOTIDE SEQUENCE</scope>
</reference>
<evidence type="ECO:0000256" key="1">
    <source>
        <dbReference type="SAM" id="MobiDB-lite"/>
    </source>
</evidence>